<dbReference type="EMBL" id="CM043016">
    <property type="protein sequence ID" value="KAI4468458.1"/>
    <property type="molecule type" value="Genomic_DNA"/>
</dbReference>
<evidence type="ECO:0000313" key="2">
    <source>
        <dbReference type="Proteomes" id="UP001056778"/>
    </source>
</evidence>
<proteinExistence type="predicted"/>
<dbReference type="Proteomes" id="UP001056778">
    <property type="component" value="Chromosome 2"/>
</dbReference>
<keyword evidence="1" id="KW-0418">Kinase</keyword>
<reference evidence="1" key="1">
    <citation type="submission" date="2022-04" db="EMBL/GenBank/DDBJ databases">
        <title>Chromosome-scale genome assembly of Holotrichia oblita Faldermann.</title>
        <authorList>
            <person name="Rongchong L."/>
        </authorList>
    </citation>
    <scope>NUCLEOTIDE SEQUENCE</scope>
    <source>
        <strain evidence="1">81SQS9</strain>
    </source>
</reference>
<protein>
    <submittedName>
        <fullName evidence="1">Sugar kinase</fullName>
    </submittedName>
</protein>
<keyword evidence="2" id="KW-1185">Reference proteome</keyword>
<evidence type="ECO:0000313" key="1">
    <source>
        <dbReference type="EMBL" id="KAI4468458.1"/>
    </source>
</evidence>
<keyword evidence="1" id="KW-0808">Transferase</keyword>
<gene>
    <name evidence="1" type="ORF">MML48_2g00017679</name>
</gene>
<comment type="caution">
    <text evidence="1">The sequence shown here is derived from an EMBL/GenBank/DDBJ whole genome shotgun (WGS) entry which is preliminary data.</text>
</comment>
<name>A0ACB9TNF5_HOLOL</name>
<organism evidence="1 2">
    <name type="scientific">Holotrichia oblita</name>
    <name type="common">Chafer beetle</name>
    <dbReference type="NCBI Taxonomy" id="644536"/>
    <lineage>
        <taxon>Eukaryota</taxon>
        <taxon>Metazoa</taxon>
        <taxon>Ecdysozoa</taxon>
        <taxon>Arthropoda</taxon>
        <taxon>Hexapoda</taxon>
        <taxon>Insecta</taxon>
        <taxon>Pterygota</taxon>
        <taxon>Neoptera</taxon>
        <taxon>Endopterygota</taxon>
        <taxon>Coleoptera</taxon>
        <taxon>Polyphaga</taxon>
        <taxon>Scarabaeiformia</taxon>
        <taxon>Scarabaeidae</taxon>
        <taxon>Melolonthinae</taxon>
        <taxon>Holotrichia</taxon>
    </lineage>
</organism>
<sequence length="382" mass="41951">MVDSTIGHTMQSGAHLIYLFSRKDRFLMGSRLKLSTIQCTSRLLWVLQNIPEVREAASKHNLCFGTIDTWLVHKLTGGTKFITEVSNASSTALFDPFVMDWSDVPTIIMKIPKHIFPQIVNSDYDFGYTIPEIFGTSIRIGSVIADQQASMFGSFCFKRKDLKITIGTGSFININTDGQPVASAEGTYPLVAWTLNNVSTYVTEASCKDAGSLIQWALDTGIASEVSKIAAQAYSVKDSDGVFFIPAFSGLGPPLSDDLAATGFLGLKPTTTKNHMMRAILESIVYTVVTAYNTLHHDKHYELKQISVDGGVSNNDFVCQLLADVLNLSVVRYISHERTILGATFLAGLNTGIHRSLIIANHGYINSRCYFAIAVIFLFFTA</sequence>
<accession>A0ACB9TNF5</accession>